<evidence type="ECO:0000256" key="1">
    <source>
        <dbReference type="SAM" id="MobiDB-lite"/>
    </source>
</evidence>
<reference evidence="2" key="1">
    <citation type="submission" date="2023-07" db="EMBL/GenBank/DDBJ databases">
        <title>draft genome sequence of fig (Ficus carica).</title>
        <authorList>
            <person name="Takahashi T."/>
            <person name="Nishimura K."/>
        </authorList>
    </citation>
    <scope>NUCLEOTIDE SEQUENCE</scope>
</reference>
<gene>
    <name evidence="2" type="ORF">TIFTF001_020575</name>
</gene>
<dbReference type="Proteomes" id="UP001187192">
    <property type="component" value="Unassembled WGS sequence"/>
</dbReference>
<evidence type="ECO:0000313" key="3">
    <source>
        <dbReference type="Proteomes" id="UP001187192"/>
    </source>
</evidence>
<protein>
    <submittedName>
        <fullName evidence="2">Uncharacterized protein</fullName>
    </submittedName>
</protein>
<name>A0AA88DB78_FICCA</name>
<keyword evidence="3" id="KW-1185">Reference proteome</keyword>
<feature type="compositionally biased region" description="Polar residues" evidence="1">
    <location>
        <begin position="10"/>
        <end position="24"/>
    </location>
</feature>
<dbReference type="AlphaFoldDB" id="A0AA88DB78"/>
<sequence>MSMVRHSRGSCRSQTTMSTLSERPSGSLRRGDLDEDGAAAVGMARFDS</sequence>
<organism evidence="2 3">
    <name type="scientific">Ficus carica</name>
    <name type="common">Common fig</name>
    <dbReference type="NCBI Taxonomy" id="3494"/>
    <lineage>
        <taxon>Eukaryota</taxon>
        <taxon>Viridiplantae</taxon>
        <taxon>Streptophyta</taxon>
        <taxon>Embryophyta</taxon>
        <taxon>Tracheophyta</taxon>
        <taxon>Spermatophyta</taxon>
        <taxon>Magnoliopsida</taxon>
        <taxon>eudicotyledons</taxon>
        <taxon>Gunneridae</taxon>
        <taxon>Pentapetalae</taxon>
        <taxon>rosids</taxon>
        <taxon>fabids</taxon>
        <taxon>Rosales</taxon>
        <taxon>Moraceae</taxon>
        <taxon>Ficeae</taxon>
        <taxon>Ficus</taxon>
    </lineage>
</organism>
<feature type="region of interest" description="Disordered" evidence="1">
    <location>
        <begin position="1"/>
        <end position="48"/>
    </location>
</feature>
<dbReference type="Gramene" id="FCD_00031559-RA">
    <property type="protein sequence ID" value="FCD_00031559-RA:cds"/>
    <property type="gene ID" value="FCD_00031559"/>
</dbReference>
<evidence type="ECO:0000313" key="2">
    <source>
        <dbReference type="EMBL" id="GMN51430.1"/>
    </source>
</evidence>
<dbReference type="EMBL" id="BTGU01000037">
    <property type="protein sequence ID" value="GMN51430.1"/>
    <property type="molecule type" value="Genomic_DNA"/>
</dbReference>
<proteinExistence type="predicted"/>
<comment type="caution">
    <text evidence="2">The sequence shown here is derived from an EMBL/GenBank/DDBJ whole genome shotgun (WGS) entry which is preliminary data.</text>
</comment>
<accession>A0AA88DB78</accession>